<name>A0AAD7WL08_9TELE</name>
<dbReference type="AlphaFoldDB" id="A0AAD7WL08"/>
<evidence type="ECO:0000256" key="2">
    <source>
        <dbReference type="SAM" id="SignalP"/>
    </source>
</evidence>
<gene>
    <name evidence="3" type="ORF">AAFF_G00394770</name>
</gene>
<feature type="signal peptide" evidence="2">
    <location>
        <begin position="1"/>
        <end position="22"/>
    </location>
</feature>
<accession>A0AAD7WL08</accession>
<evidence type="ECO:0000313" key="4">
    <source>
        <dbReference type="Proteomes" id="UP001221898"/>
    </source>
</evidence>
<evidence type="ECO:0008006" key="5">
    <source>
        <dbReference type="Google" id="ProtNLM"/>
    </source>
</evidence>
<evidence type="ECO:0000313" key="3">
    <source>
        <dbReference type="EMBL" id="KAJ8400708.1"/>
    </source>
</evidence>
<feature type="compositionally biased region" description="Basic and acidic residues" evidence="1">
    <location>
        <begin position="46"/>
        <end position="62"/>
    </location>
</feature>
<feature type="chain" id="PRO_5042042571" description="Podoplanin" evidence="2">
    <location>
        <begin position="23"/>
        <end position="152"/>
    </location>
</feature>
<comment type="caution">
    <text evidence="3">The sequence shown here is derived from an EMBL/GenBank/DDBJ whole genome shotgun (WGS) entry which is preliminary data.</text>
</comment>
<feature type="region of interest" description="Disordered" evidence="1">
    <location>
        <begin position="45"/>
        <end position="65"/>
    </location>
</feature>
<proteinExistence type="predicted"/>
<reference evidence="3" key="1">
    <citation type="journal article" date="2023" name="Science">
        <title>Genome structures resolve the early diversification of teleost fishes.</title>
        <authorList>
            <person name="Parey E."/>
            <person name="Louis A."/>
            <person name="Montfort J."/>
            <person name="Bouchez O."/>
            <person name="Roques C."/>
            <person name="Iampietro C."/>
            <person name="Lluch J."/>
            <person name="Castinel A."/>
            <person name="Donnadieu C."/>
            <person name="Desvignes T."/>
            <person name="Floi Bucao C."/>
            <person name="Jouanno E."/>
            <person name="Wen M."/>
            <person name="Mejri S."/>
            <person name="Dirks R."/>
            <person name="Jansen H."/>
            <person name="Henkel C."/>
            <person name="Chen W.J."/>
            <person name="Zahm M."/>
            <person name="Cabau C."/>
            <person name="Klopp C."/>
            <person name="Thompson A.W."/>
            <person name="Robinson-Rechavi M."/>
            <person name="Braasch I."/>
            <person name="Lecointre G."/>
            <person name="Bobe J."/>
            <person name="Postlethwait J.H."/>
            <person name="Berthelot C."/>
            <person name="Roest Crollius H."/>
            <person name="Guiguen Y."/>
        </authorList>
    </citation>
    <scope>NUCLEOTIDE SEQUENCE</scope>
    <source>
        <strain evidence="3">NC1722</strain>
    </source>
</reference>
<sequence>MIRVQLLLLLALAGHLCTNTHARPLVGQTVAEAENLDAAVAPDVPETVKEEGVASPPEDKETQNTTEAYAIPPEVITEAPPPEVIPICVPAATEATTLGSDDVGATIILLEEKPTGVSRGLVLGTAFVSLLSLIAVGSAGKVVSRKVGRYSP</sequence>
<organism evidence="3 4">
    <name type="scientific">Aldrovandia affinis</name>
    <dbReference type="NCBI Taxonomy" id="143900"/>
    <lineage>
        <taxon>Eukaryota</taxon>
        <taxon>Metazoa</taxon>
        <taxon>Chordata</taxon>
        <taxon>Craniata</taxon>
        <taxon>Vertebrata</taxon>
        <taxon>Euteleostomi</taxon>
        <taxon>Actinopterygii</taxon>
        <taxon>Neopterygii</taxon>
        <taxon>Teleostei</taxon>
        <taxon>Notacanthiformes</taxon>
        <taxon>Halosauridae</taxon>
        <taxon>Aldrovandia</taxon>
    </lineage>
</organism>
<keyword evidence="2" id="KW-0732">Signal</keyword>
<keyword evidence="4" id="KW-1185">Reference proteome</keyword>
<dbReference type="EMBL" id="JAINUG010000075">
    <property type="protein sequence ID" value="KAJ8400708.1"/>
    <property type="molecule type" value="Genomic_DNA"/>
</dbReference>
<evidence type="ECO:0000256" key="1">
    <source>
        <dbReference type="SAM" id="MobiDB-lite"/>
    </source>
</evidence>
<dbReference type="Proteomes" id="UP001221898">
    <property type="component" value="Unassembled WGS sequence"/>
</dbReference>
<protein>
    <recommendedName>
        <fullName evidence="5">Podoplanin</fullName>
    </recommendedName>
</protein>